<evidence type="ECO:0000313" key="3">
    <source>
        <dbReference type="Proteomes" id="UP000306196"/>
    </source>
</evidence>
<evidence type="ECO:0000259" key="1">
    <source>
        <dbReference type="Pfam" id="PF00196"/>
    </source>
</evidence>
<dbReference type="Proteomes" id="UP000306196">
    <property type="component" value="Unassembled WGS sequence"/>
</dbReference>
<accession>A0A5R8K9V0</accession>
<dbReference type="RefSeq" id="WP_138087971.1">
    <property type="nucleotide sequence ID" value="NZ_VAUV01000016.1"/>
</dbReference>
<dbReference type="EMBL" id="VAUV01000016">
    <property type="protein sequence ID" value="TLD69047.1"/>
    <property type="molecule type" value="Genomic_DNA"/>
</dbReference>
<reference evidence="2 3" key="1">
    <citation type="submission" date="2019-05" db="EMBL/GenBank/DDBJ databases">
        <title>Verrucobacter flavum gen. nov., sp. nov. a new member of the family Verrucomicrobiaceae.</title>
        <authorList>
            <person name="Szuroczki S."/>
            <person name="Abbaszade G."/>
            <person name="Szabo A."/>
            <person name="Felfoldi T."/>
            <person name="Schumann P."/>
            <person name="Boka K."/>
            <person name="Keki Z."/>
            <person name="Toumi M."/>
            <person name="Toth E."/>
        </authorList>
    </citation>
    <scope>NUCLEOTIDE SEQUENCE [LARGE SCALE GENOMIC DNA]</scope>
    <source>
        <strain evidence="2 3">MG-N-17</strain>
    </source>
</reference>
<keyword evidence="3" id="KW-1185">Reference proteome</keyword>
<sequence length="67" mass="7091">MQWSGASCDWAGEHAQRPVVRRVGGRLGIREGTVKLHVTNLLAKFGAPNRTLAAVLAVSKGLVRLGG</sequence>
<dbReference type="InterPro" id="IPR016032">
    <property type="entry name" value="Sig_transdc_resp-reg_C-effctor"/>
</dbReference>
<dbReference type="Pfam" id="PF00196">
    <property type="entry name" value="GerE"/>
    <property type="match status" value="1"/>
</dbReference>
<proteinExistence type="predicted"/>
<protein>
    <submittedName>
        <fullName evidence="2">Response regulator transcription factor</fullName>
    </submittedName>
</protein>
<dbReference type="Gene3D" id="1.10.10.10">
    <property type="entry name" value="Winged helix-like DNA-binding domain superfamily/Winged helix DNA-binding domain"/>
    <property type="match status" value="1"/>
</dbReference>
<dbReference type="OrthoDB" id="3630021at2"/>
<dbReference type="InterPro" id="IPR036388">
    <property type="entry name" value="WH-like_DNA-bd_sf"/>
</dbReference>
<gene>
    <name evidence="2" type="ORF">FEM03_19455</name>
</gene>
<dbReference type="InterPro" id="IPR000792">
    <property type="entry name" value="Tscrpt_reg_LuxR_C"/>
</dbReference>
<dbReference type="GO" id="GO:0006355">
    <property type="term" value="P:regulation of DNA-templated transcription"/>
    <property type="evidence" value="ECO:0007669"/>
    <property type="project" value="InterPro"/>
</dbReference>
<dbReference type="AlphaFoldDB" id="A0A5R8K9V0"/>
<comment type="caution">
    <text evidence="2">The sequence shown here is derived from an EMBL/GenBank/DDBJ whole genome shotgun (WGS) entry which is preliminary data.</text>
</comment>
<evidence type="ECO:0000313" key="2">
    <source>
        <dbReference type="EMBL" id="TLD69047.1"/>
    </source>
</evidence>
<dbReference type="GO" id="GO:0003677">
    <property type="term" value="F:DNA binding"/>
    <property type="evidence" value="ECO:0007669"/>
    <property type="project" value="InterPro"/>
</dbReference>
<dbReference type="SUPFAM" id="SSF46894">
    <property type="entry name" value="C-terminal effector domain of the bipartite response regulators"/>
    <property type="match status" value="1"/>
</dbReference>
<name>A0A5R8K9V0_9BACT</name>
<feature type="domain" description="HTH luxR-type" evidence="1">
    <location>
        <begin position="23"/>
        <end position="57"/>
    </location>
</feature>
<organism evidence="2 3">
    <name type="scientific">Phragmitibacter flavus</name>
    <dbReference type="NCBI Taxonomy" id="2576071"/>
    <lineage>
        <taxon>Bacteria</taxon>
        <taxon>Pseudomonadati</taxon>
        <taxon>Verrucomicrobiota</taxon>
        <taxon>Verrucomicrobiia</taxon>
        <taxon>Verrucomicrobiales</taxon>
        <taxon>Verrucomicrobiaceae</taxon>
        <taxon>Phragmitibacter</taxon>
    </lineage>
</organism>